<feature type="region of interest" description="Disordered" evidence="1">
    <location>
        <begin position="23"/>
        <end position="56"/>
    </location>
</feature>
<feature type="region of interest" description="Disordered" evidence="1">
    <location>
        <begin position="169"/>
        <end position="192"/>
    </location>
</feature>
<reference evidence="2 3" key="1">
    <citation type="journal article" date="2024" name="J Genomics">
        <title>Draft genome sequencing and assembly of Favolaschia claudopus CIRM-BRFM 2984 isolated from oak limbs.</title>
        <authorList>
            <person name="Navarro D."/>
            <person name="Drula E."/>
            <person name="Chaduli D."/>
            <person name="Cazenave R."/>
            <person name="Ahrendt S."/>
            <person name="Wang J."/>
            <person name="Lipzen A."/>
            <person name="Daum C."/>
            <person name="Barry K."/>
            <person name="Grigoriev I.V."/>
            <person name="Favel A."/>
            <person name="Rosso M.N."/>
            <person name="Martin F."/>
        </authorList>
    </citation>
    <scope>NUCLEOTIDE SEQUENCE [LARGE SCALE GENOMIC DNA]</scope>
    <source>
        <strain evidence="2 3">CIRM-BRFM 2984</strain>
    </source>
</reference>
<evidence type="ECO:0000313" key="3">
    <source>
        <dbReference type="Proteomes" id="UP001362999"/>
    </source>
</evidence>
<dbReference type="AlphaFoldDB" id="A0AAW0A6E7"/>
<evidence type="ECO:0000256" key="1">
    <source>
        <dbReference type="SAM" id="MobiDB-lite"/>
    </source>
</evidence>
<accession>A0AAW0A6E7</accession>
<comment type="caution">
    <text evidence="2">The sequence shown here is derived from an EMBL/GenBank/DDBJ whole genome shotgun (WGS) entry which is preliminary data.</text>
</comment>
<sequence length="253" mass="27814">MGKDTCGELPIVIDAVSRSNLRDEWPFSHPAPSPPKPTSSALPMNLPAGVAGSDARWKERQAANLERTKDSKETDKEFVKPSIKVSFVGVQEHRERVVIVNHLVQACRSKKDAGRLWCTPKAGTEVQTHPDGRRRTTDALVNAGPSRSKVSVFDGARLRLDAEQCTIGQAERRPSHASAAGAASQNDVPDDLSVHPVREAYTLRTLRSTDSKASLRMQIAEEQYPAFSAVVQIQGQEMVSRRRPRKGFSTPMP</sequence>
<evidence type="ECO:0000313" key="2">
    <source>
        <dbReference type="EMBL" id="KAK7001460.1"/>
    </source>
</evidence>
<protein>
    <submittedName>
        <fullName evidence="2">Uncharacterized protein</fullName>
    </submittedName>
</protein>
<gene>
    <name evidence="2" type="ORF">R3P38DRAFT_2795985</name>
</gene>
<proteinExistence type="predicted"/>
<dbReference type="Proteomes" id="UP001362999">
    <property type="component" value="Unassembled WGS sequence"/>
</dbReference>
<name>A0AAW0A6E7_9AGAR</name>
<organism evidence="2 3">
    <name type="scientific">Favolaschia claudopus</name>
    <dbReference type="NCBI Taxonomy" id="2862362"/>
    <lineage>
        <taxon>Eukaryota</taxon>
        <taxon>Fungi</taxon>
        <taxon>Dikarya</taxon>
        <taxon>Basidiomycota</taxon>
        <taxon>Agaricomycotina</taxon>
        <taxon>Agaricomycetes</taxon>
        <taxon>Agaricomycetidae</taxon>
        <taxon>Agaricales</taxon>
        <taxon>Marasmiineae</taxon>
        <taxon>Mycenaceae</taxon>
        <taxon>Favolaschia</taxon>
    </lineage>
</organism>
<dbReference type="EMBL" id="JAWWNJ010000083">
    <property type="protein sequence ID" value="KAK7001460.1"/>
    <property type="molecule type" value="Genomic_DNA"/>
</dbReference>
<keyword evidence="3" id="KW-1185">Reference proteome</keyword>